<dbReference type="InterPro" id="IPR014922">
    <property type="entry name" value="YdhG-like"/>
</dbReference>
<evidence type="ECO:0000259" key="1">
    <source>
        <dbReference type="Pfam" id="PF08818"/>
    </source>
</evidence>
<dbReference type="EMBL" id="CP000302">
    <property type="protein sequence ID" value="ABE56806.1"/>
    <property type="molecule type" value="Genomic_DNA"/>
</dbReference>
<name>Q12IC0_SHEDO</name>
<dbReference type="HOGENOM" id="CLU_130827_1_0_6"/>
<organism evidence="2 3">
    <name type="scientific">Shewanella denitrificans (strain OS217 / ATCC BAA-1090 / DSM 15013)</name>
    <dbReference type="NCBI Taxonomy" id="318161"/>
    <lineage>
        <taxon>Bacteria</taxon>
        <taxon>Pseudomonadati</taxon>
        <taxon>Pseudomonadota</taxon>
        <taxon>Gammaproteobacteria</taxon>
        <taxon>Alteromonadales</taxon>
        <taxon>Shewanellaceae</taxon>
        <taxon>Shewanella</taxon>
    </lineage>
</organism>
<keyword evidence="3" id="KW-1185">Reference proteome</keyword>
<feature type="domain" description="YdhG-like" evidence="1">
    <location>
        <begin position="18"/>
        <end position="121"/>
    </location>
</feature>
<evidence type="ECO:0000313" key="2">
    <source>
        <dbReference type="EMBL" id="ABE56806.1"/>
    </source>
</evidence>
<sequence>MEKDVQDKFASYPERVHPCLHRLRELIFQVASELALGAVVENLKWGELSYSVKMGSPIRMDWKAANPEHYCLFFHCQTKLVDTFRELYPDALFFEGNRAIILTINGPFPEPQLKHCITLAMTYRKIKHLPLLGA</sequence>
<proteinExistence type="predicted"/>
<protein>
    <recommendedName>
        <fullName evidence="1">YdhG-like domain-containing protein</fullName>
    </recommendedName>
</protein>
<dbReference type="SUPFAM" id="SSF159888">
    <property type="entry name" value="YdhG-like"/>
    <property type="match status" value="1"/>
</dbReference>
<accession>Q12IC0</accession>
<dbReference type="Proteomes" id="UP000001982">
    <property type="component" value="Chromosome"/>
</dbReference>
<dbReference type="eggNOG" id="COG5646">
    <property type="taxonomic scope" value="Bacteria"/>
</dbReference>
<evidence type="ECO:0000313" key="3">
    <source>
        <dbReference type="Proteomes" id="UP000001982"/>
    </source>
</evidence>
<dbReference type="OrthoDB" id="328972at2"/>
<dbReference type="Pfam" id="PF08818">
    <property type="entry name" value="DUF1801"/>
    <property type="match status" value="1"/>
</dbReference>
<dbReference type="STRING" id="318161.Sden_3531"/>
<gene>
    <name evidence="2" type="ordered locus">Sden_3531</name>
</gene>
<dbReference type="AlphaFoldDB" id="Q12IC0"/>
<reference evidence="2 3" key="1">
    <citation type="submission" date="2006-03" db="EMBL/GenBank/DDBJ databases">
        <title>Complete sequence of Shewanella denitrificans OS217.</title>
        <authorList>
            <consortium name="US DOE Joint Genome Institute"/>
            <person name="Copeland A."/>
            <person name="Lucas S."/>
            <person name="Lapidus A."/>
            <person name="Barry K."/>
            <person name="Detter J.C."/>
            <person name="Glavina del Rio T."/>
            <person name="Hammon N."/>
            <person name="Israni S."/>
            <person name="Dalin E."/>
            <person name="Tice H."/>
            <person name="Pitluck S."/>
            <person name="Brettin T."/>
            <person name="Bruce D."/>
            <person name="Han C."/>
            <person name="Tapia R."/>
            <person name="Gilna P."/>
            <person name="Kiss H."/>
            <person name="Schmutz J."/>
            <person name="Larimer F."/>
            <person name="Land M."/>
            <person name="Hauser L."/>
            <person name="Kyrpides N."/>
            <person name="Lykidis A."/>
            <person name="Richardson P."/>
        </authorList>
    </citation>
    <scope>NUCLEOTIDE SEQUENCE [LARGE SCALE GENOMIC DNA]</scope>
    <source>
        <strain evidence="3">OS217 / ATCC BAA-1090 / DSM 15013</strain>
    </source>
</reference>
<dbReference type="KEGG" id="sdn:Sden_3531"/>
<dbReference type="RefSeq" id="WP_011497946.1">
    <property type="nucleotide sequence ID" value="NC_007954.1"/>
</dbReference>